<protein>
    <submittedName>
        <fullName evidence="1">Uncharacterized protein</fullName>
    </submittedName>
</protein>
<organism evidence="1 2">
    <name type="scientific">Papaver atlanticum</name>
    <dbReference type="NCBI Taxonomy" id="357466"/>
    <lineage>
        <taxon>Eukaryota</taxon>
        <taxon>Viridiplantae</taxon>
        <taxon>Streptophyta</taxon>
        <taxon>Embryophyta</taxon>
        <taxon>Tracheophyta</taxon>
        <taxon>Spermatophyta</taxon>
        <taxon>Magnoliopsida</taxon>
        <taxon>Ranunculales</taxon>
        <taxon>Papaveraceae</taxon>
        <taxon>Papaveroideae</taxon>
        <taxon>Papaver</taxon>
    </lineage>
</organism>
<reference evidence="1" key="1">
    <citation type="submission" date="2022-04" db="EMBL/GenBank/DDBJ databases">
        <title>A functionally conserved STORR gene fusion in Papaver species that diverged 16.8 million years ago.</title>
        <authorList>
            <person name="Catania T."/>
        </authorList>
    </citation>
    <scope>NUCLEOTIDE SEQUENCE</scope>
    <source>
        <strain evidence="1">S-188037</strain>
    </source>
</reference>
<feature type="non-terminal residue" evidence="1">
    <location>
        <position position="141"/>
    </location>
</feature>
<proteinExistence type="predicted"/>
<evidence type="ECO:0000313" key="1">
    <source>
        <dbReference type="EMBL" id="KAI3948372.1"/>
    </source>
</evidence>
<sequence>LLHLCKIIEALRMEIEVQRRLSDQAEFVAEKVQRIHMDMADLLGEIEHTKLSLQIGTDPLPTVSVCLYKIRPLHPTDVSGFLRYTHRQHPAASKGFHIEDCHLGVLLLIRTIKRGRVCRHEMRNEDMSTITTPSWTFSREA</sequence>
<gene>
    <name evidence="1" type="ORF">MKW98_013870</name>
</gene>
<evidence type="ECO:0000313" key="2">
    <source>
        <dbReference type="Proteomes" id="UP001202328"/>
    </source>
</evidence>
<comment type="caution">
    <text evidence="1">The sequence shown here is derived from an EMBL/GenBank/DDBJ whole genome shotgun (WGS) entry which is preliminary data.</text>
</comment>
<dbReference type="Proteomes" id="UP001202328">
    <property type="component" value="Unassembled WGS sequence"/>
</dbReference>
<accession>A0AAD4TBX8</accession>
<dbReference type="AlphaFoldDB" id="A0AAD4TBX8"/>
<dbReference type="EMBL" id="JAJJMB010003271">
    <property type="protein sequence ID" value="KAI3948372.1"/>
    <property type="molecule type" value="Genomic_DNA"/>
</dbReference>
<keyword evidence="2" id="KW-1185">Reference proteome</keyword>
<name>A0AAD4TBX8_9MAGN</name>